<feature type="region of interest" description="Disordered" evidence="2">
    <location>
        <begin position="1"/>
        <end position="26"/>
    </location>
</feature>
<dbReference type="WBParaSite" id="PgB43_g001_t01">
    <property type="protein sequence ID" value="PgB43_g001_t01"/>
    <property type="gene ID" value="PgB43_g001"/>
</dbReference>
<feature type="region of interest" description="Disordered" evidence="2">
    <location>
        <begin position="596"/>
        <end position="628"/>
    </location>
</feature>
<dbReference type="WBParaSite" id="PgB43_g001_t03">
    <property type="protein sequence ID" value="PgB43_g001_t03"/>
    <property type="gene ID" value="PgB43_g001"/>
</dbReference>
<feature type="compositionally biased region" description="Basic and acidic residues" evidence="2">
    <location>
        <begin position="12"/>
        <end position="26"/>
    </location>
</feature>
<protein>
    <submittedName>
        <fullName evidence="5 6">Uncharacterized protein</fullName>
    </submittedName>
</protein>
<reference evidence="5 6" key="1">
    <citation type="submission" date="2022-11" db="UniProtKB">
        <authorList>
            <consortium name="WormBaseParasite"/>
        </authorList>
    </citation>
    <scope>IDENTIFICATION</scope>
</reference>
<dbReference type="Proteomes" id="UP000887569">
    <property type="component" value="Unplaced"/>
</dbReference>
<evidence type="ECO:0000313" key="7">
    <source>
        <dbReference type="WBParaSite" id="PgB43_g001_t03"/>
    </source>
</evidence>
<keyword evidence="4" id="KW-1185">Reference proteome</keyword>
<dbReference type="WBParaSite" id="PgB43_g001_t02">
    <property type="protein sequence ID" value="PgB43_g001_t02"/>
    <property type="gene ID" value="PgB43_g001"/>
</dbReference>
<keyword evidence="1" id="KW-0175">Coiled coil</keyword>
<feature type="region of interest" description="Disordered" evidence="2">
    <location>
        <begin position="376"/>
        <end position="402"/>
    </location>
</feature>
<evidence type="ECO:0000256" key="3">
    <source>
        <dbReference type="SAM" id="Phobius"/>
    </source>
</evidence>
<feature type="coiled-coil region" evidence="1">
    <location>
        <begin position="303"/>
        <end position="330"/>
    </location>
</feature>
<keyword evidence="3" id="KW-0812">Transmembrane</keyword>
<sequence length="649" mass="73533">MTKIFATTQSDPVEKSPQDQKPTKTDGEVYTVIKPTILPISIPHAALVKKNRRCHFSLVIGFILLLWTMATSAIVFHLAPECVYRKLHALTHVGEPRMSNSERFVFDIAEHDIKMAPKLAQLLPSATVNDGTANDPLRKQIVIDNEFSGQVRKDVTIDGTVGEPQKKELIVDGTAKQELSGSNIVPNEDDVTNAIRTLLRRSDVQQVVIVGRDENSRAERPPKGVVVIDGSATASNGAIDIISQLQNNRGVIVPAEQLIGDSEKPINPMSLSMRPAEAVDVTREHNVPMDRPITPPQVPPSVSQDYQQEMAKYQEALMQWQMRREIYRRQLLMRMERERASATESEMNNMMMEAAPPRRHHMLMLYRMPMQHMMFSTSQQPGPQESAEVPAQEGTSHQDNEVTQRPLQQFAIQMESQRQAMMPQQAVIQRLEQPHEVESPELPMIRPHDASADQIFAAMQADGNIDRDAIFRRLLAQSQIENSRLERQEKAAEGDVQPRSQTGDEVFWKMQQLAQDMNQQRELNSKGALTTQGKTHDEIFHELQQQPIELQRELNANEAAESNRPKERVEQTTIQTSGIEKPLLMVEQSFAHRSTVAEPVQKQERQPTNAATPFEEVKNNEHVSPPRRSDPLAAFFRQLIYSFLIRQSL</sequence>
<evidence type="ECO:0000313" key="6">
    <source>
        <dbReference type="WBParaSite" id="PgB43_g001_t02"/>
    </source>
</evidence>
<feature type="compositionally biased region" description="Polar residues" evidence="2">
    <location>
        <begin position="1"/>
        <end position="11"/>
    </location>
</feature>
<evidence type="ECO:0000256" key="1">
    <source>
        <dbReference type="SAM" id="Coils"/>
    </source>
</evidence>
<keyword evidence="3" id="KW-0472">Membrane</keyword>
<evidence type="ECO:0000313" key="4">
    <source>
        <dbReference type="Proteomes" id="UP000887569"/>
    </source>
</evidence>
<evidence type="ECO:0000256" key="2">
    <source>
        <dbReference type="SAM" id="MobiDB-lite"/>
    </source>
</evidence>
<feature type="transmembrane region" description="Helical" evidence="3">
    <location>
        <begin position="56"/>
        <end position="79"/>
    </location>
</feature>
<organism evidence="4 7">
    <name type="scientific">Parascaris univalens</name>
    <name type="common">Nematode worm</name>
    <dbReference type="NCBI Taxonomy" id="6257"/>
    <lineage>
        <taxon>Eukaryota</taxon>
        <taxon>Metazoa</taxon>
        <taxon>Ecdysozoa</taxon>
        <taxon>Nematoda</taxon>
        <taxon>Chromadorea</taxon>
        <taxon>Rhabditida</taxon>
        <taxon>Spirurina</taxon>
        <taxon>Ascaridomorpha</taxon>
        <taxon>Ascaridoidea</taxon>
        <taxon>Ascarididae</taxon>
        <taxon>Parascaris</taxon>
    </lineage>
</organism>
<accession>A0A914ZYK1</accession>
<dbReference type="AlphaFoldDB" id="A0A914ZYK1"/>
<evidence type="ECO:0000313" key="5">
    <source>
        <dbReference type="WBParaSite" id="PgB43_g001_t01"/>
    </source>
</evidence>
<name>A0A914ZYK1_PARUN</name>
<proteinExistence type="predicted"/>
<keyword evidence="3" id="KW-1133">Transmembrane helix</keyword>